<keyword evidence="5 6" id="KW-0833">Ubl conjugation pathway</keyword>
<feature type="compositionally biased region" description="Basic and acidic residues" evidence="7">
    <location>
        <begin position="334"/>
        <end position="348"/>
    </location>
</feature>
<dbReference type="PANTHER" id="PTHR11254:SF67">
    <property type="entry name" value="E3 UBIQUITIN-PROTEIN LIGASE HUWE1"/>
    <property type="match status" value="1"/>
</dbReference>
<dbReference type="EC" id="2.3.2.26" evidence="3"/>
<evidence type="ECO:0000256" key="4">
    <source>
        <dbReference type="ARBA" id="ARBA00022679"/>
    </source>
</evidence>
<evidence type="ECO:0000256" key="7">
    <source>
        <dbReference type="SAM" id="MobiDB-lite"/>
    </source>
</evidence>
<evidence type="ECO:0000313" key="10">
    <source>
        <dbReference type="Proteomes" id="UP000325113"/>
    </source>
</evidence>
<dbReference type="InterPro" id="IPR035983">
    <property type="entry name" value="Hect_E3_ubiquitin_ligase"/>
</dbReference>
<feature type="compositionally biased region" description="Low complexity" evidence="7">
    <location>
        <begin position="899"/>
        <end position="908"/>
    </location>
</feature>
<dbReference type="SUPFAM" id="SSF56204">
    <property type="entry name" value="Hect, E3 ligase catalytic domain"/>
    <property type="match status" value="1"/>
</dbReference>
<comment type="catalytic activity">
    <reaction evidence="1">
        <text>S-ubiquitinyl-[E2 ubiquitin-conjugating enzyme]-L-cysteine + [acceptor protein]-L-lysine = [E2 ubiquitin-conjugating enzyme]-L-cysteine + N(6)-ubiquitinyl-[acceptor protein]-L-lysine.</text>
        <dbReference type="EC" id="2.3.2.26"/>
    </reaction>
</comment>
<feature type="compositionally biased region" description="Low complexity" evidence="7">
    <location>
        <begin position="867"/>
        <end position="888"/>
    </location>
</feature>
<dbReference type="GO" id="GO:0006511">
    <property type="term" value="P:ubiquitin-dependent protein catabolic process"/>
    <property type="evidence" value="ECO:0007669"/>
    <property type="project" value="TreeGrafter"/>
</dbReference>
<dbReference type="SMART" id="SM00119">
    <property type="entry name" value="HECTc"/>
    <property type="match status" value="1"/>
</dbReference>
<dbReference type="GO" id="GO:0005737">
    <property type="term" value="C:cytoplasm"/>
    <property type="evidence" value="ECO:0007669"/>
    <property type="project" value="TreeGrafter"/>
</dbReference>
<evidence type="ECO:0000256" key="2">
    <source>
        <dbReference type="ARBA" id="ARBA00004906"/>
    </source>
</evidence>
<dbReference type="Proteomes" id="UP000325113">
    <property type="component" value="Unassembled WGS sequence"/>
</dbReference>
<keyword evidence="4" id="KW-0808">Transferase</keyword>
<name>A0A5A8DFH6_CAFRO</name>
<evidence type="ECO:0000256" key="3">
    <source>
        <dbReference type="ARBA" id="ARBA00012485"/>
    </source>
</evidence>
<evidence type="ECO:0000256" key="1">
    <source>
        <dbReference type="ARBA" id="ARBA00000885"/>
    </source>
</evidence>
<feature type="region of interest" description="Disordered" evidence="7">
    <location>
        <begin position="294"/>
        <end position="355"/>
    </location>
</feature>
<reference evidence="9 10" key="1">
    <citation type="submission" date="2019-07" db="EMBL/GenBank/DDBJ databases">
        <title>Genomes of Cafeteria roenbergensis.</title>
        <authorList>
            <person name="Fischer M.G."/>
            <person name="Hackl T."/>
            <person name="Roman M."/>
        </authorList>
    </citation>
    <scope>NUCLEOTIDE SEQUENCE [LARGE SCALE GENOMIC DNA]</scope>
    <source>
        <strain evidence="9 10">Cflag</strain>
    </source>
</reference>
<dbReference type="Gene3D" id="3.90.1750.10">
    <property type="entry name" value="Hect, E3 ligase catalytic domains"/>
    <property type="match status" value="1"/>
</dbReference>
<feature type="compositionally biased region" description="Low complexity" evidence="7">
    <location>
        <begin position="203"/>
        <end position="230"/>
    </location>
</feature>
<feature type="region of interest" description="Disordered" evidence="7">
    <location>
        <begin position="867"/>
        <end position="915"/>
    </location>
</feature>
<proteinExistence type="predicted"/>
<evidence type="ECO:0000256" key="6">
    <source>
        <dbReference type="PROSITE-ProRule" id="PRU00104"/>
    </source>
</evidence>
<dbReference type="EMBL" id="VLTM01000026">
    <property type="protein sequence ID" value="KAA0162601.1"/>
    <property type="molecule type" value="Genomic_DNA"/>
</dbReference>
<feature type="region of interest" description="Disordered" evidence="7">
    <location>
        <begin position="193"/>
        <end position="256"/>
    </location>
</feature>
<dbReference type="Pfam" id="PF00632">
    <property type="entry name" value="HECT"/>
    <property type="match status" value="1"/>
</dbReference>
<protein>
    <recommendedName>
        <fullName evidence="3">HECT-type E3 ubiquitin transferase</fullName>
        <ecNumber evidence="3">2.3.2.26</ecNumber>
    </recommendedName>
</protein>
<evidence type="ECO:0000256" key="5">
    <source>
        <dbReference type="ARBA" id="ARBA00022786"/>
    </source>
</evidence>
<feature type="domain" description="HECT" evidence="8">
    <location>
        <begin position="1458"/>
        <end position="1795"/>
    </location>
</feature>
<comment type="pathway">
    <text evidence="2">Protein modification; protein ubiquitination.</text>
</comment>
<dbReference type="InterPro" id="IPR050409">
    <property type="entry name" value="E3_ubiq-protein_ligase"/>
</dbReference>
<feature type="active site" description="Glycyl thioester intermediate" evidence="6">
    <location>
        <position position="1761"/>
    </location>
</feature>
<organism evidence="9 10">
    <name type="scientific">Cafeteria roenbergensis</name>
    <name type="common">Marine flagellate</name>
    <dbReference type="NCBI Taxonomy" id="33653"/>
    <lineage>
        <taxon>Eukaryota</taxon>
        <taxon>Sar</taxon>
        <taxon>Stramenopiles</taxon>
        <taxon>Bigyra</taxon>
        <taxon>Opalozoa</taxon>
        <taxon>Bicosoecida</taxon>
        <taxon>Cafeteriaceae</taxon>
        <taxon>Cafeteria</taxon>
    </lineage>
</organism>
<feature type="region of interest" description="Disordered" evidence="7">
    <location>
        <begin position="401"/>
        <end position="480"/>
    </location>
</feature>
<feature type="compositionally biased region" description="Basic residues" evidence="7">
    <location>
        <begin position="889"/>
        <end position="898"/>
    </location>
</feature>
<comment type="caution">
    <text evidence="9">The sequence shown here is derived from an EMBL/GenBank/DDBJ whole genome shotgun (WGS) entry which is preliminary data.</text>
</comment>
<dbReference type="Gene3D" id="3.30.2410.10">
    <property type="entry name" value="Hect, E3 ligase catalytic domain"/>
    <property type="match status" value="1"/>
</dbReference>
<dbReference type="CDD" id="cd00078">
    <property type="entry name" value="HECTc"/>
    <property type="match status" value="1"/>
</dbReference>
<dbReference type="GO" id="GO:0000209">
    <property type="term" value="P:protein polyubiquitination"/>
    <property type="evidence" value="ECO:0007669"/>
    <property type="project" value="TreeGrafter"/>
</dbReference>
<sequence>MPLDALVRAADTAALPGSAHTPSALLATIESLASSLDPAIAHLDAKRRHATAEWALITSLRSLIQRISRRVESVAIAAAALPVPRGSANEAPKDGPAINALAVSAVLEAPLSEVLTAEEADSVLSLVYRAGMDGIALPPDLLPTLRVLARAMVHRERRIARRAASKAEAKAKEAAKGQAGTDAAASDAAGASAADAKGGRGSSGSASTATDAKPGRSSGRDGAAAASPGAQEEAKSAADSDGDSSGLEEDFGTGDVSFRYADAPSRRMARAVVLEGWRVADELLGGAVLSPLQGSCGDPGQASPQSGSARGRSEFDRPSPRPGALSSSGLVFHQAREEANDRSDKGDAPHTLPTTVKRSVKDVVVGADGVARLWWDSLEGLPLPNRVDRPLWARSWRERGSAALSRAPKAKRRAADSFGPGSQAGSVVGEKGSAIASPTGNAKDEDADADAADPALAAPATLQPAPRPTPASLPSSSSSAAAAARGNGALADPVVSGSGSAVRASAARPLDDGAPPLPPAVLDAWDEALASGGAYPRSLARLRHAGPRGAGCVRLPRGAAARALALEGMGGLVREASPHEHGDAGEAAGQVVAARRAVCPVCASRPDGSRRYRSESLTDHAAHRHIESIEHGGPAAPMPMGVARSAVAWAWGARSAALDALRARHASGRVPSALEASLAMPAVPAALTAARRAGALAAAAAVESGQAQPLPYMREAWVVPAPVLAEQAAASLASLIASPHTAPSIAHRAMASVRRFAAVPSAREALRAALVREALAAAEASAASLNALAAASRAAATRMEARCDEATALLPGSDDEDDAPAAASAASAATSAAAAGAGAAARTGEQQEADDDDDLAMAAALAVSSGVAATAPGSPPGARGPSRPAGRLGRARHARRALLRSQQAAEAAPGGSHLSVPPSDLRLGLLLRAIDALSPFQGGGGVGGGPGLALIDDPSAPTDALMASKRAIASALGPLRVAGLAAPAGPARFAAADAASRRGASSASSSAASTSASASSSAAAQVPVALQDHPLFRVGAASEDAAAAASKVAASAGAGPAAAADAAAGSSSSSAAGETPGRLPRLPLAVADWSDTRPGAAEGRSGSGSAALLALRRDSSTRSIASAAGGSASAALEPPPPVWTVRADGLAADAGDLDTMEAVSLQAFALLDPAAAPQAAAAASALAARRRLVADVDENEDAFESLADREGRALAGPWARRPPHHPLLLPRAHRIAPAVSSELARAGRAWLRSGEAPSHVWGPLAAYRARARRPEGREDAPSRWLRRFLPIVEAFFVAHEPPDDELAASAEARNRSSQWAAFNAYDDVMAQLSAPADDDAAAATRPAGVMHEAARWLAKPATGHAERRSRGELRVSAFAESCSVLLNGLIRSRPSLLAGPFAPLLRLSECRPLVDFDNKRKFFRRQCAERFRSRLNSGGRFSLTLKRSTLLQDAFRAFSEASPEDLHKRLTVNFSGEFGQDAGGLTREFFSVITRELFDPNYGYWRRTPQGTFQPDPRSRQVQAADFVSFFRFSGRVVGKALLDGQLVDAHFTRSFYKHILGAPIAYHDLEDMDPEFYRSLRQVLEMDIDEAYLGLVFAADEQGLDKVHTVPLVPGGEDIDVTEANKMEYVQLVAQHRMTSSILEQSRAFLRGFFEVVPRDLVSIFTESELELIICGLPTIDLDDLRANTVYQGFRPTDQVIRWFWAALRSFDEQDRARFIMFATGTSKVPLEGFKALQGTNGTQLFTITRANGGDERLPSSHTCFNSIEIPGGYSSKASLRQRLLLAVREGSEGFGMA</sequence>
<dbReference type="FunFam" id="3.30.2410.10:FF:000009">
    <property type="entry name" value="Probable E3 ubiquitin-protein ligase HECTD2"/>
    <property type="match status" value="1"/>
</dbReference>
<evidence type="ECO:0000313" key="9">
    <source>
        <dbReference type="EMBL" id="KAA0162601.1"/>
    </source>
</evidence>
<dbReference type="PANTHER" id="PTHR11254">
    <property type="entry name" value="HECT DOMAIN UBIQUITIN-PROTEIN LIGASE"/>
    <property type="match status" value="1"/>
</dbReference>
<gene>
    <name evidence="9" type="ORF">FNF31_03128</name>
</gene>
<evidence type="ECO:0000259" key="8">
    <source>
        <dbReference type="PROSITE" id="PS50237"/>
    </source>
</evidence>
<dbReference type="GO" id="GO:0061630">
    <property type="term" value="F:ubiquitin protein ligase activity"/>
    <property type="evidence" value="ECO:0007669"/>
    <property type="project" value="UniProtKB-EC"/>
</dbReference>
<dbReference type="PROSITE" id="PS50237">
    <property type="entry name" value="HECT"/>
    <property type="match status" value="1"/>
</dbReference>
<accession>A0A5A8DFH6</accession>
<feature type="compositionally biased region" description="Acidic residues" evidence="7">
    <location>
        <begin position="240"/>
        <end position="252"/>
    </location>
</feature>
<dbReference type="InterPro" id="IPR000569">
    <property type="entry name" value="HECT_dom"/>
</dbReference>
<dbReference type="Gene3D" id="3.30.2160.10">
    <property type="entry name" value="Hect, E3 ligase catalytic domain"/>
    <property type="match status" value="1"/>
</dbReference>
<dbReference type="FunFam" id="3.30.2160.10:FF:000001">
    <property type="entry name" value="E3 ubiquitin-protein ligase NEDD4-like"/>
    <property type="match status" value="1"/>
</dbReference>
<feature type="compositionally biased region" description="Low complexity" evidence="7">
    <location>
        <begin position="452"/>
        <end position="464"/>
    </location>
</feature>